<gene>
    <name evidence="2" type="ORF">EVAR_10838_1</name>
</gene>
<evidence type="ECO:0000256" key="1">
    <source>
        <dbReference type="SAM" id="MobiDB-lite"/>
    </source>
</evidence>
<proteinExistence type="predicted"/>
<name>A0A4C1URB9_EUMVA</name>
<reference evidence="2 3" key="1">
    <citation type="journal article" date="2019" name="Commun. Biol.">
        <title>The bagworm genome reveals a unique fibroin gene that provides high tensile strength.</title>
        <authorList>
            <person name="Kono N."/>
            <person name="Nakamura H."/>
            <person name="Ohtoshi R."/>
            <person name="Tomita M."/>
            <person name="Numata K."/>
            <person name="Arakawa K."/>
        </authorList>
    </citation>
    <scope>NUCLEOTIDE SEQUENCE [LARGE SCALE GENOMIC DNA]</scope>
</reference>
<keyword evidence="3" id="KW-1185">Reference proteome</keyword>
<evidence type="ECO:0000313" key="2">
    <source>
        <dbReference type="EMBL" id="GBP29023.1"/>
    </source>
</evidence>
<dbReference type="AlphaFoldDB" id="A0A4C1URB9"/>
<dbReference type="Proteomes" id="UP000299102">
    <property type="component" value="Unassembled WGS sequence"/>
</dbReference>
<organism evidence="2 3">
    <name type="scientific">Eumeta variegata</name>
    <name type="common">Bagworm moth</name>
    <name type="synonym">Eumeta japonica</name>
    <dbReference type="NCBI Taxonomy" id="151549"/>
    <lineage>
        <taxon>Eukaryota</taxon>
        <taxon>Metazoa</taxon>
        <taxon>Ecdysozoa</taxon>
        <taxon>Arthropoda</taxon>
        <taxon>Hexapoda</taxon>
        <taxon>Insecta</taxon>
        <taxon>Pterygota</taxon>
        <taxon>Neoptera</taxon>
        <taxon>Endopterygota</taxon>
        <taxon>Lepidoptera</taxon>
        <taxon>Glossata</taxon>
        <taxon>Ditrysia</taxon>
        <taxon>Tineoidea</taxon>
        <taxon>Psychidae</taxon>
        <taxon>Oiketicinae</taxon>
        <taxon>Eumeta</taxon>
    </lineage>
</organism>
<protein>
    <submittedName>
        <fullName evidence="2">Uncharacterized protein</fullName>
    </submittedName>
</protein>
<dbReference type="EMBL" id="BGZK01000215">
    <property type="protein sequence ID" value="GBP29023.1"/>
    <property type="molecule type" value="Genomic_DNA"/>
</dbReference>
<sequence>MPVQLECTSTRLGSYHRGVGREVERVAFKPKRIGASGWLKPPVPRVLVTTVVSSTDTHRAQRRQSPCTATEKLRVISVALKPAGSEFGSCGHRRMCQRVKSKLSPRASRSTVGLRSRPPALTTAASGPRTAVDRREGPTGPSPSMSYEKIVGEYVLPTTAGGRRGGAARRAPAANGKVTIARALLVSAASRQNIHRKDRMFTVPRMAGLGPDQKLTCFVVGGACSNAAVVSPALIALQRQLGTGRSRHIFAGEH</sequence>
<feature type="region of interest" description="Disordered" evidence="1">
    <location>
        <begin position="102"/>
        <end position="146"/>
    </location>
</feature>
<evidence type="ECO:0000313" key="3">
    <source>
        <dbReference type="Proteomes" id="UP000299102"/>
    </source>
</evidence>
<comment type="caution">
    <text evidence="2">The sequence shown here is derived from an EMBL/GenBank/DDBJ whole genome shotgun (WGS) entry which is preliminary data.</text>
</comment>
<accession>A0A4C1URB9</accession>